<organism evidence="2 3">
    <name type="scientific">Neurospora hispaniola</name>
    <dbReference type="NCBI Taxonomy" id="588809"/>
    <lineage>
        <taxon>Eukaryota</taxon>
        <taxon>Fungi</taxon>
        <taxon>Dikarya</taxon>
        <taxon>Ascomycota</taxon>
        <taxon>Pezizomycotina</taxon>
        <taxon>Sordariomycetes</taxon>
        <taxon>Sordariomycetidae</taxon>
        <taxon>Sordariales</taxon>
        <taxon>Sordariaceae</taxon>
        <taxon>Neurospora</taxon>
    </lineage>
</organism>
<dbReference type="RefSeq" id="XP_062690841.1">
    <property type="nucleotide sequence ID" value="XM_062833263.1"/>
</dbReference>
<dbReference type="AlphaFoldDB" id="A0AAJ0MPD3"/>
<keyword evidence="3" id="KW-1185">Reference proteome</keyword>
<comment type="caution">
    <text evidence="2">The sequence shown here is derived from an EMBL/GenBank/DDBJ whole genome shotgun (WGS) entry which is preliminary data.</text>
</comment>
<dbReference type="EMBL" id="JAULSX010000006">
    <property type="protein sequence ID" value="KAK3489134.1"/>
    <property type="molecule type" value="Genomic_DNA"/>
</dbReference>
<feature type="region of interest" description="Disordered" evidence="1">
    <location>
        <begin position="98"/>
        <end position="126"/>
    </location>
</feature>
<proteinExistence type="predicted"/>
<dbReference type="GeneID" id="87870885"/>
<protein>
    <submittedName>
        <fullName evidence="2">Uncharacterized protein</fullName>
    </submittedName>
</protein>
<sequence length="137" mass="14851">MALGSTTALYTTMCMRTSRRHPTYVSRQHRLPPPSRLSCLVIRSYVPKQVRGGFHNAVTVPQVADCRQGSVELRGPRGSTTIRGFGIWTATCSDLKERDQHPANLHSTSQGAQGGSPRGNCSPGNVSSTVINRCSVQ</sequence>
<name>A0AAJ0MPD3_9PEZI</name>
<evidence type="ECO:0000256" key="1">
    <source>
        <dbReference type="SAM" id="MobiDB-lite"/>
    </source>
</evidence>
<evidence type="ECO:0000313" key="3">
    <source>
        <dbReference type="Proteomes" id="UP001285908"/>
    </source>
</evidence>
<reference evidence="2 3" key="1">
    <citation type="journal article" date="2023" name="Mol. Phylogenet. Evol.">
        <title>Genome-scale phylogeny and comparative genomics of the fungal order Sordariales.</title>
        <authorList>
            <person name="Hensen N."/>
            <person name="Bonometti L."/>
            <person name="Westerberg I."/>
            <person name="Brannstrom I.O."/>
            <person name="Guillou S."/>
            <person name="Cros-Aarteil S."/>
            <person name="Calhoun S."/>
            <person name="Haridas S."/>
            <person name="Kuo A."/>
            <person name="Mondo S."/>
            <person name="Pangilinan J."/>
            <person name="Riley R."/>
            <person name="LaButti K."/>
            <person name="Andreopoulos B."/>
            <person name="Lipzen A."/>
            <person name="Chen C."/>
            <person name="Yan M."/>
            <person name="Daum C."/>
            <person name="Ng V."/>
            <person name="Clum A."/>
            <person name="Steindorff A."/>
            <person name="Ohm R.A."/>
            <person name="Martin F."/>
            <person name="Silar P."/>
            <person name="Natvig D.O."/>
            <person name="Lalanne C."/>
            <person name="Gautier V."/>
            <person name="Ament-Velasquez S.L."/>
            <person name="Kruys A."/>
            <person name="Hutchinson M.I."/>
            <person name="Powell A.J."/>
            <person name="Barry K."/>
            <person name="Miller A.N."/>
            <person name="Grigoriev I.V."/>
            <person name="Debuchy R."/>
            <person name="Gladieux P."/>
            <person name="Hiltunen Thoren M."/>
            <person name="Johannesson H."/>
        </authorList>
    </citation>
    <scope>NUCLEOTIDE SEQUENCE [LARGE SCALE GENOMIC DNA]</scope>
    <source>
        <strain evidence="2 3">FGSC 10403</strain>
    </source>
</reference>
<accession>A0AAJ0MPD3</accession>
<dbReference type="Proteomes" id="UP001285908">
    <property type="component" value="Unassembled WGS sequence"/>
</dbReference>
<gene>
    <name evidence="2" type="ORF">B0T23DRAFT_193882</name>
</gene>
<evidence type="ECO:0000313" key="2">
    <source>
        <dbReference type="EMBL" id="KAK3489134.1"/>
    </source>
</evidence>